<dbReference type="OrthoDB" id="9804152at2"/>
<dbReference type="SUPFAM" id="SSF140478">
    <property type="entry name" value="LemA-like"/>
    <property type="match status" value="1"/>
</dbReference>
<protein>
    <submittedName>
        <fullName evidence="6">LemA protein</fullName>
    </submittedName>
</protein>
<reference evidence="6 7" key="1">
    <citation type="submission" date="2019-03" db="EMBL/GenBank/DDBJ databases">
        <title>Genomic Encyclopedia of Type Strains, Phase III (KMG-III): the genomes of soil and plant-associated and newly described type strains.</title>
        <authorList>
            <person name="Whitman W."/>
        </authorList>
    </citation>
    <scope>NUCLEOTIDE SEQUENCE [LARGE SCALE GENOMIC DNA]</scope>
    <source>
        <strain evidence="6 7">CECT 7972</strain>
    </source>
</reference>
<keyword evidence="3" id="KW-0812">Transmembrane</keyword>
<dbReference type="InterPro" id="IPR007156">
    <property type="entry name" value="MamQ_LemA"/>
</dbReference>
<dbReference type="PANTHER" id="PTHR34478">
    <property type="entry name" value="PROTEIN LEMA"/>
    <property type="match status" value="1"/>
</dbReference>
<comment type="caution">
    <text evidence="6">The sequence shown here is derived from an EMBL/GenBank/DDBJ whole genome shotgun (WGS) entry which is preliminary data.</text>
</comment>
<keyword evidence="7" id="KW-1185">Reference proteome</keyword>
<dbReference type="STRING" id="1265846.PROCOU_01532"/>
<comment type="subcellular location">
    <subcellularLocation>
        <location evidence="1">Membrane</location>
        <topology evidence="1">Single-pass membrane protein</topology>
    </subcellularLocation>
</comment>
<dbReference type="RefSeq" id="WP_036069166.1">
    <property type="nucleotide sequence ID" value="NZ_SNZK01000003.1"/>
</dbReference>
<proteinExistence type="inferred from homology"/>
<evidence type="ECO:0000256" key="4">
    <source>
        <dbReference type="ARBA" id="ARBA00022989"/>
    </source>
</evidence>
<dbReference type="Gene3D" id="1.20.1440.20">
    <property type="entry name" value="LemA-like domain"/>
    <property type="match status" value="1"/>
</dbReference>
<gene>
    <name evidence="6" type="ORF">DFP96_103304</name>
</gene>
<keyword evidence="5" id="KW-0472">Membrane</keyword>
<comment type="similarity">
    <text evidence="2">Belongs to the LemA family.</text>
</comment>
<keyword evidence="4" id="KW-1133">Transmembrane helix</keyword>
<dbReference type="AlphaFoldDB" id="A0A4R6ZNV7"/>
<accession>A0A4R6ZNV7</accession>
<evidence type="ECO:0000256" key="1">
    <source>
        <dbReference type="ARBA" id="ARBA00004167"/>
    </source>
</evidence>
<organism evidence="6 7">
    <name type="scientific">Listeria rocourtiae</name>
    <dbReference type="NCBI Taxonomy" id="647910"/>
    <lineage>
        <taxon>Bacteria</taxon>
        <taxon>Bacillati</taxon>
        <taxon>Bacillota</taxon>
        <taxon>Bacilli</taxon>
        <taxon>Bacillales</taxon>
        <taxon>Listeriaceae</taxon>
        <taxon>Listeria</taxon>
    </lineage>
</organism>
<dbReference type="Pfam" id="PF04011">
    <property type="entry name" value="LemA"/>
    <property type="match status" value="1"/>
</dbReference>
<evidence type="ECO:0000256" key="5">
    <source>
        <dbReference type="ARBA" id="ARBA00023136"/>
    </source>
</evidence>
<dbReference type="PANTHER" id="PTHR34478:SF1">
    <property type="entry name" value="PROTEIN LEMA"/>
    <property type="match status" value="1"/>
</dbReference>
<dbReference type="Proteomes" id="UP000295558">
    <property type="component" value="Unassembled WGS sequence"/>
</dbReference>
<evidence type="ECO:0000256" key="3">
    <source>
        <dbReference type="ARBA" id="ARBA00022692"/>
    </source>
</evidence>
<name>A0A4R6ZNV7_9LIST</name>
<dbReference type="InterPro" id="IPR023353">
    <property type="entry name" value="LemA-like_dom_sf"/>
</dbReference>
<evidence type="ECO:0000313" key="7">
    <source>
        <dbReference type="Proteomes" id="UP000295558"/>
    </source>
</evidence>
<sequence length="181" mass="20958">MKKLIWIWSGVVFGLLVLLLVIGITTNNRVIGLEEEISNSKSNISKEEQRRVDLFHNLVDSIESYNKYEQSTLDKIVQARSQSSKGNIEAAEKTISVIVEQYPDLKSQKNYQTAMREFSITENRLAEYRGNYNAMVKTYNRYIRRFPASFILSIIGYDKQDYKYLDFKVDNSQATDLFGGK</sequence>
<dbReference type="EMBL" id="SNZK01000003">
    <property type="protein sequence ID" value="TDR54203.1"/>
    <property type="molecule type" value="Genomic_DNA"/>
</dbReference>
<dbReference type="GO" id="GO:0016020">
    <property type="term" value="C:membrane"/>
    <property type="evidence" value="ECO:0007669"/>
    <property type="project" value="UniProtKB-SubCell"/>
</dbReference>
<evidence type="ECO:0000313" key="6">
    <source>
        <dbReference type="EMBL" id="TDR54203.1"/>
    </source>
</evidence>
<evidence type="ECO:0000256" key="2">
    <source>
        <dbReference type="ARBA" id="ARBA00008854"/>
    </source>
</evidence>